<organism evidence="10 11">
    <name type="scientific">Pelolinea submarina</name>
    <dbReference type="NCBI Taxonomy" id="913107"/>
    <lineage>
        <taxon>Bacteria</taxon>
        <taxon>Bacillati</taxon>
        <taxon>Chloroflexota</taxon>
        <taxon>Anaerolineae</taxon>
        <taxon>Anaerolineales</taxon>
        <taxon>Anaerolineaceae</taxon>
        <taxon>Pelolinea</taxon>
    </lineage>
</organism>
<feature type="transmembrane region" description="Helical" evidence="8">
    <location>
        <begin position="105"/>
        <end position="123"/>
    </location>
</feature>
<protein>
    <recommendedName>
        <fullName evidence="9">Glycosyltransferase RgtA/B/C/D-like domain-containing protein</fullName>
    </recommendedName>
</protein>
<dbReference type="GO" id="GO:0009103">
    <property type="term" value="P:lipopolysaccharide biosynthetic process"/>
    <property type="evidence" value="ECO:0007669"/>
    <property type="project" value="UniProtKB-ARBA"/>
</dbReference>
<dbReference type="InterPro" id="IPR050297">
    <property type="entry name" value="LipidA_mod_glycosyltrf_83"/>
</dbReference>
<evidence type="ECO:0000313" key="11">
    <source>
        <dbReference type="Proteomes" id="UP000256388"/>
    </source>
</evidence>
<evidence type="ECO:0000256" key="4">
    <source>
        <dbReference type="ARBA" id="ARBA00022679"/>
    </source>
</evidence>
<feature type="transmembrane region" description="Helical" evidence="8">
    <location>
        <begin position="402"/>
        <end position="423"/>
    </location>
</feature>
<dbReference type="GO" id="GO:0005886">
    <property type="term" value="C:plasma membrane"/>
    <property type="evidence" value="ECO:0007669"/>
    <property type="project" value="UniProtKB-SubCell"/>
</dbReference>
<dbReference type="GO" id="GO:0016763">
    <property type="term" value="F:pentosyltransferase activity"/>
    <property type="evidence" value="ECO:0007669"/>
    <property type="project" value="TreeGrafter"/>
</dbReference>
<keyword evidence="4" id="KW-0808">Transferase</keyword>
<feature type="transmembrane region" description="Helical" evidence="8">
    <location>
        <begin position="9"/>
        <end position="28"/>
    </location>
</feature>
<keyword evidence="2" id="KW-1003">Cell membrane</keyword>
<feature type="transmembrane region" description="Helical" evidence="8">
    <location>
        <begin position="258"/>
        <end position="275"/>
    </location>
</feature>
<evidence type="ECO:0000313" key="10">
    <source>
        <dbReference type="EMBL" id="REG08668.1"/>
    </source>
</evidence>
<feature type="transmembrane region" description="Helical" evidence="8">
    <location>
        <begin position="379"/>
        <end position="395"/>
    </location>
</feature>
<dbReference type="AlphaFoldDB" id="A0A347ZP35"/>
<evidence type="ECO:0000256" key="2">
    <source>
        <dbReference type="ARBA" id="ARBA00022475"/>
    </source>
</evidence>
<evidence type="ECO:0000256" key="1">
    <source>
        <dbReference type="ARBA" id="ARBA00004651"/>
    </source>
</evidence>
<comment type="subcellular location">
    <subcellularLocation>
        <location evidence="1">Cell membrane</location>
        <topology evidence="1">Multi-pass membrane protein</topology>
    </subcellularLocation>
</comment>
<dbReference type="EMBL" id="QUMS01000002">
    <property type="protein sequence ID" value="REG08668.1"/>
    <property type="molecule type" value="Genomic_DNA"/>
</dbReference>
<dbReference type="RefSeq" id="WP_116225314.1">
    <property type="nucleotide sequence ID" value="NZ_AP018437.1"/>
</dbReference>
<accession>A0A347ZP35</accession>
<keyword evidence="7 8" id="KW-0472">Membrane</keyword>
<evidence type="ECO:0000259" key="9">
    <source>
        <dbReference type="Pfam" id="PF13231"/>
    </source>
</evidence>
<evidence type="ECO:0000256" key="5">
    <source>
        <dbReference type="ARBA" id="ARBA00022692"/>
    </source>
</evidence>
<feature type="transmembrane region" description="Helical" evidence="8">
    <location>
        <begin position="314"/>
        <end position="330"/>
    </location>
</feature>
<sequence>MKITKIEKITLIALTIVFWIALALYAGAPIFSDEFMYIDIGLRNYKEPSYGNRYFHIYLEKLFMNLAATPLQGVRIFWGFIIALTLCMVYYNARTFLKGSNPLHGLLAVAIFLTFPLMTAYSGEPAVDLTAMLMVTAYFTAYLYGLRTPSKRPLVLGILGMLAFLAFKTKETTVFVNLMLLGYMLDEDDHWQWRNLTAMIKPLLIGLGVGILIFMLMDGFILGDPFFAIRPSTFGAIFTHYDFGKVFFDPPSSWYREYFLDELLLPFLLFVIGGLRLQKKLDIPRKLVWMYPLLMIIFVTLNMLKIPWGFIERFYFPALPMLAALAPQFLRFKWPENKRSWLIFAGLLIAAGGLIVGLRALMIPYAASMSFDYSALLDSLYYPVLISLLLAYVIWVKRMRWWNVVLPLFCIAAMLLSPLTYTYKYFYRIQHNNERYEDLMYPFNTYKEELADIQPDDRLYVSPRMDADYGFLSEDPNDIVAMYNFYFDARITSANVFMGYTQEAMVRQLTLKHQSQAVLTWADWEYIQQDEAGLAAVEEQYTTRPDPQRRLMLLEHK</sequence>
<dbReference type="PANTHER" id="PTHR33908">
    <property type="entry name" value="MANNOSYLTRANSFERASE YKCB-RELATED"/>
    <property type="match status" value="1"/>
</dbReference>
<evidence type="ECO:0000256" key="6">
    <source>
        <dbReference type="ARBA" id="ARBA00022989"/>
    </source>
</evidence>
<dbReference type="Proteomes" id="UP000256388">
    <property type="component" value="Unassembled WGS sequence"/>
</dbReference>
<dbReference type="Pfam" id="PF13231">
    <property type="entry name" value="PMT_2"/>
    <property type="match status" value="1"/>
</dbReference>
<reference evidence="10 11" key="1">
    <citation type="submission" date="2018-08" db="EMBL/GenBank/DDBJ databases">
        <title>Genomic Encyclopedia of Type Strains, Phase IV (KMG-IV): sequencing the most valuable type-strain genomes for metagenomic binning, comparative biology and taxonomic classification.</title>
        <authorList>
            <person name="Goeker M."/>
        </authorList>
    </citation>
    <scope>NUCLEOTIDE SEQUENCE [LARGE SCALE GENOMIC DNA]</scope>
    <source>
        <strain evidence="10 11">DSM 23923</strain>
    </source>
</reference>
<dbReference type="PANTHER" id="PTHR33908:SF11">
    <property type="entry name" value="MEMBRANE PROTEIN"/>
    <property type="match status" value="1"/>
</dbReference>
<feature type="transmembrane region" description="Helical" evidence="8">
    <location>
        <begin position="342"/>
        <end position="367"/>
    </location>
</feature>
<feature type="transmembrane region" description="Helical" evidence="8">
    <location>
        <begin position="203"/>
        <end position="222"/>
    </location>
</feature>
<proteinExistence type="predicted"/>
<evidence type="ECO:0000256" key="7">
    <source>
        <dbReference type="ARBA" id="ARBA00023136"/>
    </source>
</evidence>
<comment type="caution">
    <text evidence="10">The sequence shown here is derived from an EMBL/GenBank/DDBJ whole genome shotgun (WGS) entry which is preliminary data.</text>
</comment>
<name>A0A347ZP35_9CHLR</name>
<keyword evidence="6 8" id="KW-1133">Transmembrane helix</keyword>
<gene>
    <name evidence="10" type="ORF">DFR64_2040</name>
</gene>
<keyword evidence="11" id="KW-1185">Reference proteome</keyword>
<feature type="domain" description="Glycosyltransferase RgtA/B/C/D-like" evidence="9">
    <location>
        <begin position="57"/>
        <end position="215"/>
    </location>
</feature>
<feature type="transmembrane region" description="Helical" evidence="8">
    <location>
        <begin position="129"/>
        <end position="146"/>
    </location>
</feature>
<feature type="transmembrane region" description="Helical" evidence="8">
    <location>
        <begin position="287"/>
        <end position="308"/>
    </location>
</feature>
<keyword evidence="5 8" id="KW-0812">Transmembrane</keyword>
<feature type="transmembrane region" description="Helical" evidence="8">
    <location>
        <begin position="76"/>
        <end position="93"/>
    </location>
</feature>
<evidence type="ECO:0000256" key="8">
    <source>
        <dbReference type="SAM" id="Phobius"/>
    </source>
</evidence>
<dbReference type="InterPro" id="IPR038731">
    <property type="entry name" value="RgtA/B/C-like"/>
</dbReference>
<evidence type="ECO:0000256" key="3">
    <source>
        <dbReference type="ARBA" id="ARBA00022676"/>
    </source>
</evidence>
<keyword evidence="3" id="KW-0328">Glycosyltransferase</keyword>